<evidence type="ECO:0000313" key="3">
    <source>
        <dbReference type="Proteomes" id="UP000011885"/>
    </source>
</evidence>
<keyword evidence="3" id="KW-1185">Reference proteome</keyword>
<dbReference type="InterPro" id="IPR036515">
    <property type="entry name" value="Transposase_17_sf"/>
</dbReference>
<proteinExistence type="predicted"/>
<dbReference type="SUPFAM" id="SSF143422">
    <property type="entry name" value="Transposase IS200-like"/>
    <property type="match status" value="1"/>
</dbReference>
<dbReference type="GO" id="GO:0004803">
    <property type="term" value="F:transposase activity"/>
    <property type="evidence" value="ECO:0007669"/>
    <property type="project" value="InterPro"/>
</dbReference>
<feature type="domain" description="Transposase IS200-like" evidence="1">
    <location>
        <begin position="16"/>
        <end position="165"/>
    </location>
</feature>
<comment type="caution">
    <text evidence="2">The sequence shown here is derived from an EMBL/GenBank/DDBJ whole genome shotgun (WGS) entry which is preliminary data.</text>
</comment>
<name>M5UB26_9BACT</name>
<dbReference type="GO" id="GO:0006313">
    <property type="term" value="P:DNA transposition"/>
    <property type="evidence" value="ECO:0007669"/>
    <property type="project" value="InterPro"/>
</dbReference>
<dbReference type="Pfam" id="PF01797">
    <property type="entry name" value="Y1_Tnp"/>
    <property type="match status" value="1"/>
</dbReference>
<evidence type="ECO:0000259" key="1">
    <source>
        <dbReference type="SMART" id="SM01321"/>
    </source>
</evidence>
<dbReference type="RefSeq" id="WP_008680778.1">
    <property type="nucleotide sequence ID" value="NZ_ANOH01000231.1"/>
</dbReference>
<reference evidence="2 3" key="1">
    <citation type="journal article" date="2013" name="Mar. Genomics">
        <title>Expression of sulfatases in Rhodopirellula baltica and the diversity of sulfatases in the genus Rhodopirellula.</title>
        <authorList>
            <person name="Wegner C.E."/>
            <person name="Richter-Heitmann T."/>
            <person name="Klindworth A."/>
            <person name="Klockow C."/>
            <person name="Richter M."/>
            <person name="Achstetter T."/>
            <person name="Glockner F.O."/>
            <person name="Harder J."/>
        </authorList>
    </citation>
    <scope>NUCLEOTIDE SEQUENCE [LARGE SCALE GENOMIC DNA]</scope>
    <source>
        <strain evidence="2 3">SM41</strain>
    </source>
</reference>
<dbReference type="GO" id="GO:0003677">
    <property type="term" value="F:DNA binding"/>
    <property type="evidence" value="ECO:0007669"/>
    <property type="project" value="InterPro"/>
</dbReference>
<organism evidence="2 3">
    <name type="scientific">Rhodopirellula sallentina SM41</name>
    <dbReference type="NCBI Taxonomy" id="1263870"/>
    <lineage>
        <taxon>Bacteria</taxon>
        <taxon>Pseudomonadati</taxon>
        <taxon>Planctomycetota</taxon>
        <taxon>Planctomycetia</taxon>
        <taxon>Pirellulales</taxon>
        <taxon>Pirellulaceae</taxon>
        <taxon>Rhodopirellula</taxon>
    </lineage>
</organism>
<accession>M5UB26</accession>
<gene>
    <name evidence="2" type="ORF">RSSM_03510</name>
</gene>
<dbReference type="AlphaFoldDB" id="M5UB26"/>
<dbReference type="PATRIC" id="fig|1263870.3.peg.3736"/>
<protein>
    <recommendedName>
        <fullName evidence="1">Transposase IS200-like domain-containing protein</fullName>
    </recommendedName>
</protein>
<dbReference type="Gene3D" id="3.30.70.1290">
    <property type="entry name" value="Transposase IS200-like"/>
    <property type="match status" value="1"/>
</dbReference>
<dbReference type="OrthoDB" id="274221at2"/>
<evidence type="ECO:0000313" key="2">
    <source>
        <dbReference type="EMBL" id="EMI55051.1"/>
    </source>
</evidence>
<dbReference type="InterPro" id="IPR002686">
    <property type="entry name" value="Transposase_17"/>
</dbReference>
<dbReference type="SMART" id="SM01321">
    <property type="entry name" value="Y1_Tnp"/>
    <property type="match status" value="1"/>
</dbReference>
<dbReference type="EMBL" id="ANOH01000231">
    <property type="protein sequence ID" value="EMI55051.1"/>
    <property type="molecule type" value="Genomic_DNA"/>
</dbReference>
<sequence>MILSHHWFWEFTLQPTSPMALFITWTTYGSFLPGDHRGWRHRTQGEKQPQPKLLRWHQEHLAHAVLLLDRSMIEVVASAVTEICEYRRWHLFACSVRSNHVHVVLAAPDWKPPKVRDQLKSKATMELRASNPAFRDRPVWTRKGDIAYLDSDVEIERCVTYVLEAQDRKIRDQMWGVWSAMV</sequence>
<dbReference type="Proteomes" id="UP000011885">
    <property type="component" value="Unassembled WGS sequence"/>
</dbReference>